<comment type="caution">
    <text evidence="7">The sequence shown here is derived from an EMBL/GenBank/DDBJ whole genome shotgun (WGS) entry which is preliminary data.</text>
</comment>
<sequence length="689" mass="78985">MVVSAGFAGLVTARELQREGHRVTVFEKANNVGGTWLYDSRVETALLGLDLNREIVYSSIYRSLTVDLPRQIMGFSDYPFVAKEGGDPRHFPSHEEVLRFLQDFARDFGLIRFEHELVVLIGNGPSAIDILKELAPVAKEVHQAIRGPGFQLKKLENHDNVWQHSMMVTKPGLPGPVLELQAKRVAKVLSRKLQLPTQDEMMHSIELQREMEKNGWPIPILNPHHNGHRSFNWSWTIEIVIVVKMGESYKVAVIGGGIAGLLTARELKREGHHVTVFEKANKVGGTWLYDPRVETDQLGLDRNREIVHSSLYRSLRVNLPRQVMGFLDYPFTKKEGGDPRHFPGHEEVLRFLEDFARDFGLLELIRFEHDVVRVERVDETSHEWVVESRTRDGESKWELNEEVFEAVVICNGKSTEPKIAEFSGRDTWPGLQLHSHNYRIPEHFENKIVVLIGNGPSAADILKEIATPAKQVHQAIRGPNIQLKRLENLNNAWQHPMIRCAHKDGKIVFEDGSIVDADIIIHCTGYKYRFPFLRSNGIVTVEDNRVGPLYKHVFPPSLSPWLSFVGLPFKALPCTMIELQAKWIAKVLRGKLKLPTPEEMTDCVQQHYIQLEKKGWPKHYTHNLEHDEFEYKAWLAPQSDISLPKLLKEITLCNLLKARSDNGSNYRDTWEVDKWIKQMESSTHHRSSL</sequence>
<evidence type="ECO:0000256" key="5">
    <source>
        <dbReference type="ARBA" id="ARBA00023002"/>
    </source>
</evidence>
<dbReference type="AlphaFoldDB" id="A0A6A3C0V2"/>
<reference evidence="7" key="1">
    <citation type="submission" date="2019-09" db="EMBL/GenBank/DDBJ databases">
        <title>Draft genome information of white flower Hibiscus syriacus.</title>
        <authorList>
            <person name="Kim Y.-M."/>
        </authorList>
    </citation>
    <scope>NUCLEOTIDE SEQUENCE [LARGE SCALE GENOMIC DNA]</scope>
    <source>
        <strain evidence="7">YM2019G1</strain>
    </source>
</reference>
<evidence type="ECO:0000256" key="3">
    <source>
        <dbReference type="ARBA" id="ARBA00022827"/>
    </source>
</evidence>
<gene>
    <name evidence="7" type="ORF">F3Y22_tig00016563pilonHSYRG00097</name>
</gene>
<evidence type="ECO:0000313" key="7">
    <source>
        <dbReference type="EMBL" id="KAE8721268.1"/>
    </source>
</evidence>
<evidence type="ECO:0000256" key="6">
    <source>
        <dbReference type="RuleBase" id="RU361177"/>
    </source>
</evidence>
<dbReference type="SUPFAM" id="SSF51905">
    <property type="entry name" value="FAD/NAD(P)-binding domain"/>
    <property type="match status" value="3"/>
</dbReference>
<keyword evidence="4" id="KW-0521">NADP</keyword>
<dbReference type="InterPro" id="IPR036188">
    <property type="entry name" value="FAD/NAD-bd_sf"/>
</dbReference>
<dbReference type="PIRSF" id="PIRSF000332">
    <property type="entry name" value="FMO"/>
    <property type="match status" value="1"/>
</dbReference>
<evidence type="ECO:0000313" key="8">
    <source>
        <dbReference type="Proteomes" id="UP000436088"/>
    </source>
</evidence>
<dbReference type="InterPro" id="IPR050346">
    <property type="entry name" value="FMO-like"/>
</dbReference>
<keyword evidence="3 6" id="KW-0274">FAD</keyword>
<proteinExistence type="inferred from homology"/>
<evidence type="ECO:0000256" key="2">
    <source>
        <dbReference type="ARBA" id="ARBA00022630"/>
    </source>
</evidence>
<dbReference type="GO" id="GO:0004499">
    <property type="term" value="F:N,N-dimethylaniline monooxygenase activity"/>
    <property type="evidence" value="ECO:0007669"/>
    <property type="project" value="InterPro"/>
</dbReference>
<dbReference type="PANTHER" id="PTHR23023">
    <property type="entry name" value="DIMETHYLANILINE MONOOXYGENASE"/>
    <property type="match status" value="1"/>
</dbReference>
<dbReference type="EC" id="1.-.-.-" evidence="6"/>
<keyword evidence="8" id="KW-1185">Reference proteome</keyword>
<protein>
    <recommendedName>
        <fullName evidence="6">Flavin-containing monooxygenase</fullName>
        <ecNumber evidence="6">1.-.-.-</ecNumber>
    </recommendedName>
</protein>
<dbReference type="InterPro" id="IPR000960">
    <property type="entry name" value="Flavin_mOase"/>
</dbReference>
<dbReference type="InterPro" id="IPR020946">
    <property type="entry name" value="Flavin_mOase-like"/>
</dbReference>
<evidence type="ECO:0000256" key="1">
    <source>
        <dbReference type="ARBA" id="ARBA00009183"/>
    </source>
</evidence>
<comment type="cofactor">
    <cofactor evidence="6">
        <name>FAD</name>
        <dbReference type="ChEBI" id="CHEBI:57692"/>
    </cofactor>
</comment>
<dbReference type="EMBL" id="VEPZ02000636">
    <property type="protein sequence ID" value="KAE8721268.1"/>
    <property type="molecule type" value="Genomic_DNA"/>
</dbReference>
<comment type="similarity">
    <text evidence="1 6">Belongs to the FMO family.</text>
</comment>
<keyword evidence="2 6" id="KW-0285">Flavoprotein</keyword>
<dbReference type="GO" id="GO:0050660">
    <property type="term" value="F:flavin adenine dinucleotide binding"/>
    <property type="evidence" value="ECO:0007669"/>
    <property type="project" value="InterPro"/>
</dbReference>
<keyword evidence="5 6" id="KW-0560">Oxidoreductase</keyword>
<keyword evidence="6" id="KW-0503">Monooxygenase</keyword>
<evidence type="ECO:0000256" key="4">
    <source>
        <dbReference type="ARBA" id="ARBA00022857"/>
    </source>
</evidence>
<dbReference type="PRINTS" id="PR00370">
    <property type="entry name" value="FMOXYGENASE"/>
</dbReference>
<accession>A0A6A3C0V2</accession>
<dbReference type="Proteomes" id="UP000436088">
    <property type="component" value="Unassembled WGS sequence"/>
</dbReference>
<dbReference type="Pfam" id="PF00743">
    <property type="entry name" value="FMO-like"/>
    <property type="match status" value="3"/>
</dbReference>
<name>A0A6A3C0V2_HIBSY</name>
<organism evidence="7 8">
    <name type="scientific">Hibiscus syriacus</name>
    <name type="common">Rose of Sharon</name>
    <dbReference type="NCBI Taxonomy" id="106335"/>
    <lineage>
        <taxon>Eukaryota</taxon>
        <taxon>Viridiplantae</taxon>
        <taxon>Streptophyta</taxon>
        <taxon>Embryophyta</taxon>
        <taxon>Tracheophyta</taxon>
        <taxon>Spermatophyta</taxon>
        <taxon>Magnoliopsida</taxon>
        <taxon>eudicotyledons</taxon>
        <taxon>Gunneridae</taxon>
        <taxon>Pentapetalae</taxon>
        <taxon>rosids</taxon>
        <taxon>malvids</taxon>
        <taxon>Malvales</taxon>
        <taxon>Malvaceae</taxon>
        <taxon>Malvoideae</taxon>
        <taxon>Hibiscus</taxon>
    </lineage>
</organism>
<dbReference type="Gene3D" id="3.50.50.60">
    <property type="entry name" value="FAD/NAD(P)-binding domain"/>
    <property type="match status" value="3"/>
</dbReference>
<dbReference type="GO" id="GO:0050661">
    <property type="term" value="F:NADP binding"/>
    <property type="evidence" value="ECO:0007669"/>
    <property type="project" value="InterPro"/>
</dbReference>